<feature type="transmembrane region" description="Helical" evidence="2">
    <location>
        <begin position="193"/>
        <end position="213"/>
    </location>
</feature>
<evidence type="ECO:0000313" key="4">
    <source>
        <dbReference type="Proteomes" id="UP000324241"/>
    </source>
</evidence>
<keyword evidence="2" id="KW-0472">Membrane</keyword>
<evidence type="ECO:0000256" key="1">
    <source>
        <dbReference type="SAM" id="MobiDB-lite"/>
    </source>
</evidence>
<feature type="transmembrane region" description="Helical" evidence="2">
    <location>
        <begin position="33"/>
        <end position="57"/>
    </location>
</feature>
<feature type="transmembrane region" description="Helical" evidence="2">
    <location>
        <begin position="145"/>
        <end position="173"/>
    </location>
</feature>
<feature type="transmembrane region" description="Helical" evidence="2">
    <location>
        <begin position="69"/>
        <end position="95"/>
    </location>
</feature>
<evidence type="ECO:0008006" key="5">
    <source>
        <dbReference type="Google" id="ProtNLM"/>
    </source>
</evidence>
<dbReference type="EMBL" id="QUQM01000003">
    <property type="protein sequence ID" value="KAA8648139.1"/>
    <property type="molecule type" value="Genomic_DNA"/>
</dbReference>
<protein>
    <recommendedName>
        <fullName evidence="5">Integral membrane protein</fullName>
    </recommendedName>
</protein>
<reference evidence="3 4" key="1">
    <citation type="submission" date="2019-08" db="EMBL/GenBank/DDBJ databases">
        <title>The genome sequence of a newly discovered highly antifungal drug resistant Aspergillus species, Aspergillus tanneri NIH 1004.</title>
        <authorList>
            <person name="Mounaud S."/>
            <person name="Singh I."/>
            <person name="Joardar V."/>
            <person name="Pakala S."/>
            <person name="Pakala S."/>
            <person name="Venepally P."/>
            <person name="Chung J.K."/>
            <person name="Losada L."/>
            <person name="Nierman W.C."/>
        </authorList>
    </citation>
    <scope>NUCLEOTIDE SEQUENCE [LARGE SCALE GENOMIC DNA]</scope>
    <source>
        <strain evidence="3 4">NIH1004</strain>
    </source>
</reference>
<name>A0A5M9MU53_9EURO</name>
<feature type="transmembrane region" description="Helical" evidence="2">
    <location>
        <begin position="234"/>
        <end position="254"/>
    </location>
</feature>
<sequence length="380" mass="42054">MALWGREVVHQSESPWNKEVRLFRSSLGPNAYITLWLVSDFHTLLALILFLVGAYVIKPLKGTPTRLLSMALIVSISSYILSQVLSITFLLLAYLEATVKQSYVVMMILQMILYLLALLFLYFALCRTLQRSLDQSPIPAKISTIVTTIHWGILGTLSLLAVANCAVQIAAIVKSVDRSSDALHMTHYDNRVATARAILFMVGSLEIFLWAVLPVIKRTSRPLGSKVKIRAISFATASLFYLVLNFTTAIRTILYMQLRIPEPQYVNAACAVVEFFSVVSIYTGIIVHCMQLQNDDISSTQARPRIIYPPRMSPYIPYRPSIGEVLSQQSSPSITFGQAAGDWKGIPVNQQTINAVMSGGRGPPLNRPVHTQAQGQGPVG</sequence>
<feature type="region of interest" description="Disordered" evidence="1">
    <location>
        <begin position="357"/>
        <end position="380"/>
    </location>
</feature>
<feature type="transmembrane region" description="Helical" evidence="2">
    <location>
        <begin position="266"/>
        <end position="287"/>
    </location>
</feature>
<proteinExistence type="predicted"/>
<dbReference type="AlphaFoldDB" id="A0A5M9MU53"/>
<evidence type="ECO:0000313" key="3">
    <source>
        <dbReference type="EMBL" id="KAA8648139.1"/>
    </source>
</evidence>
<keyword evidence="2" id="KW-0812">Transmembrane</keyword>
<dbReference type="GeneID" id="54326724"/>
<keyword evidence="2" id="KW-1133">Transmembrane helix</keyword>
<accession>A0A5M9MU53</accession>
<dbReference type="OrthoDB" id="4504921at2759"/>
<dbReference type="RefSeq" id="XP_033427500.1">
    <property type="nucleotide sequence ID" value="XM_033568694.1"/>
</dbReference>
<organism evidence="3 4">
    <name type="scientific">Aspergillus tanneri</name>
    <dbReference type="NCBI Taxonomy" id="1220188"/>
    <lineage>
        <taxon>Eukaryota</taxon>
        <taxon>Fungi</taxon>
        <taxon>Dikarya</taxon>
        <taxon>Ascomycota</taxon>
        <taxon>Pezizomycotina</taxon>
        <taxon>Eurotiomycetes</taxon>
        <taxon>Eurotiomycetidae</taxon>
        <taxon>Eurotiales</taxon>
        <taxon>Aspergillaceae</taxon>
        <taxon>Aspergillus</taxon>
        <taxon>Aspergillus subgen. Circumdati</taxon>
    </lineage>
</organism>
<feature type="compositionally biased region" description="Polar residues" evidence="1">
    <location>
        <begin position="369"/>
        <end position="380"/>
    </location>
</feature>
<gene>
    <name evidence="3" type="ORF">ATNIH1004_004022</name>
</gene>
<dbReference type="Proteomes" id="UP000324241">
    <property type="component" value="Unassembled WGS sequence"/>
</dbReference>
<feature type="transmembrane region" description="Helical" evidence="2">
    <location>
        <begin position="101"/>
        <end position="125"/>
    </location>
</feature>
<comment type="caution">
    <text evidence="3">The sequence shown here is derived from an EMBL/GenBank/DDBJ whole genome shotgun (WGS) entry which is preliminary data.</text>
</comment>
<evidence type="ECO:0000256" key="2">
    <source>
        <dbReference type="SAM" id="Phobius"/>
    </source>
</evidence>